<dbReference type="AlphaFoldDB" id="A0A8J3LFM5"/>
<dbReference type="InterPro" id="IPR003746">
    <property type="entry name" value="DUF167"/>
</dbReference>
<feature type="region of interest" description="Disordered" evidence="3">
    <location>
        <begin position="74"/>
        <end position="95"/>
    </location>
</feature>
<dbReference type="Pfam" id="PF02594">
    <property type="entry name" value="DUF167"/>
    <property type="match status" value="1"/>
</dbReference>
<dbReference type="NCBIfam" id="TIGR00251">
    <property type="entry name" value="DUF167 family protein"/>
    <property type="match status" value="1"/>
</dbReference>
<dbReference type="Proteomes" id="UP000653674">
    <property type="component" value="Unassembled WGS sequence"/>
</dbReference>
<dbReference type="Gene3D" id="3.30.1200.10">
    <property type="entry name" value="YggU-like"/>
    <property type="match status" value="1"/>
</dbReference>
<dbReference type="SUPFAM" id="SSF69786">
    <property type="entry name" value="YggU-like"/>
    <property type="match status" value="1"/>
</dbReference>
<evidence type="ECO:0000256" key="2">
    <source>
        <dbReference type="HAMAP-Rule" id="MF_00634"/>
    </source>
</evidence>
<accession>A0A8J3LFM5</accession>
<feature type="compositionally biased region" description="Basic and acidic residues" evidence="3">
    <location>
        <begin position="83"/>
        <end position="95"/>
    </location>
</feature>
<organism evidence="4 5">
    <name type="scientific">Planosporangium flavigriseum</name>
    <dbReference type="NCBI Taxonomy" id="373681"/>
    <lineage>
        <taxon>Bacteria</taxon>
        <taxon>Bacillati</taxon>
        <taxon>Actinomycetota</taxon>
        <taxon>Actinomycetes</taxon>
        <taxon>Micromonosporales</taxon>
        <taxon>Micromonosporaceae</taxon>
        <taxon>Planosporangium</taxon>
    </lineage>
</organism>
<gene>
    <name evidence="4" type="ORF">Pfl04_08770</name>
</gene>
<comment type="similarity">
    <text evidence="1 2">Belongs to the UPF0235 family.</text>
</comment>
<protein>
    <recommendedName>
        <fullName evidence="2">UPF0235 protein Pfl04_08770</fullName>
    </recommendedName>
</protein>
<dbReference type="PANTHER" id="PTHR13420:SF7">
    <property type="entry name" value="UPF0235 PROTEIN C15ORF40"/>
    <property type="match status" value="1"/>
</dbReference>
<dbReference type="RefSeq" id="WP_168071881.1">
    <property type="nucleotide sequence ID" value="NZ_BAAAQJ010000003.1"/>
</dbReference>
<dbReference type="PANTHER" id="PTHR13420">
    <property type="entry name" value="UPF0235 PROTEIN C15ORF40"/>
    <property type="match status" value="1"/>
</dbReference>
<evidence type="ECO:0000313" key="4">
    <source>
        <dbReference type="EMBL" id="GIG72473.1"/>
    </source>
</evidence>
<reference evidence="4" key="1">
    <citation type="submission" date="2021-01" db="EMBL/GenBank/DDBJ databases">
        <title>Whole genome shotgun sequence of Planosporangium flavigriseum NBRC 105377.</title>
        <authorList>
            <person name="Komaki H."/>
            <person name="Tamura T."/>
        </authorList>
    </citation>
    <scope>NUCLEOTIDE SEQUENCE</scope>
    <source>
        <strain evidence="4">NBRC 105377</strain>
    </source>
</reference>
<dbReference type="InterPro" id="IPR036591">
    <property type="entry name" value="YggU-like_sf"/>
</dbReference>
<evidence type="ECO:0000256" key="1">
    <source>
        <dbReference type="ARBA" id="ARBA00010364"/>
    </source>
</evidence>
<dbReference type="EMBL" id="BONU01000004">
    <property type="protein sequence ID" value="GIG72473.1"/>
    <property type="molecule type" value="Genomic_DNA"/>
</dbReference>
<dbReference type="GO" id="GO:0005737">
    <property type="term" value="C:cytoplasm"/>
    <property type="evidence" value="ECO:0007669"/>
    <property type="project" value="TreeGrafter"/>
</dbReference>
<dbReference type="SMART" id="SM01152">
    <property type="entry name" value="DUF167"/>
    <property type="match status" value="1"/>
</dbReference>
<proteinExistence type="inferred from homology"/>
<dbReference type="HAMAP" id="MF_00634">
    <property type="entry name" value="UPF0235"/>
    <property type="match status" value="1"/>
</dbReference>
<sequence>MFTIAVRVKPGSSRTRVGGSYPGPHGPALVVAVNAPAVDGRATEAARRAIAEALELRAGAVTLRTGAASRDKVFEVEQPPPDLAERVSRLRDPAR</sequence>
<keyword evidence="5" id="KW-1185">Reference proteome</keyword>
<comment type="caution">
    <text evidence="4">The sequence shown here is derived from an EMBL/GenBank/DDBJ whole genome shotgun (WGS) entry which is preliminary data.</text>
</comment>
<evidence type="ECO:0000313" key="5">
    <source>
        <dbReference type="Proteomes" id="UP000653674"/>
    </source>
</evidence>
<name>A0A8J3LFM5_9ACTN</name>
<evidence type="ECO:0000256" key="3">
    <source>
        <dbReference type="SAM" id="MobiDB-lite"/>
    </source>
</evidence>